<dbReference type="AlphaFoldDB" id="A0A9W7C5S4"/>
<organism evidence="2 3">
    <name type="scientific">Triparma retinervis</name>
    <dbReference type="NCBI Taxonomy" id="2557542"/>
    <lineage>
        <taxon>Eukaryota</taxon>
        <taxon>Sar</taxon>
        <taxon>Stramenopiles</taxon>
        <taxon>Ochrophyta</taxon>
        <taxon>Bolidophyceae</taxon>
        <taxon>Parmales</taxon>
        <taxon>Triparmaceae</taxon>
        <taxon>Triparma</taxon>
    </lineage>
</organism>
<keyword evidence="3" id="KW-1185">Reference proteome</keyword>
<evidence type="ECO:0000313" key="3">
    <source>
        <dbReference type="Proteomes" id="UP001165082"/>
    </source>
</evidence>
<feature type="region of interest" description="Disordered" evidence="1">
    <location>
        <begin position="1"/>
        <end position="66"/>
    </location>
</feature>
<comment type="caution">
    <text evidence="2">The sequence shown here is derived from an EMBL/GenBank/DDBJ whole genome shotgun (WGS) entry which is preliminary data.</text>
</comment>
<reference evidence="2" key="1">
    <citation type="submission" date="2022-07" db="EMBL/GenBank/DDBJ databases">
        <title>Genome analysis of Parmales, a sister group of diatoms, reveals the evolutionary specialization of diatoms from phago-mixotrophs to photoautotrophs.</title>
        <authorList>
            <person name="Ban H."/>
            <person name="Sato S."/>
            <person name="Yoshikawa S."/>
            <person name="Kazumasa Y."/>
            <person name="Nakamura Y."/>
            <person name="Ichinomiya M."/>
            <person name="Saitoh K."/>
            <person name="Sato N."/>
            <person name="Blanc-Mathieu R."/>
            <person name="Endo H."/>
            <person name="Kuwata A."/>
            <person name="Ogata H."/>
        </authorList>
    </citation>
    <scope>NUCLEOTIDE SEQUENCE</scope>
</reference>
<dbReference type="Proteomes" id="UP001165082">
    <property type="component" value="Unassembled WGS sequence"/>
</dbReference>
<protein>
    <submittedName>
        <fullName evidence="2">Uncharacterized protein</fullName>
    </submittedName>
</protein>
<proteinExistence type="predicted"/>
<dbReference type="EMBL" id="BRXZ01000047">
    <property type="protein sequence ID" value="GMI03782.1"/>
    <property type="molecule type" value="Genomic_DNA"/>
</dbReference>
<sequence length="189" mass="21137">PSGPPIPKKKPSSISSVQAIGSQIRRREDETEDENEDEKEDENENENENFDRDNDSSVVSLERGGVKRKRVDAVSIGSIGASGGRPLEIVDEASFFSSSFFNNNKNQPTKDLWSRALDFVGTRGELKVHLKKLTLARKKKRTRGRPKSAFLQVKKAEPGDFLGFNGRSFKEFLGWPHEDGVSGSLVLYR</sequence>
<feature type="compositionally biased region" description="Acidic residues" evidence="1">
    <location>
        <begin position="30"/>
        <end position="48"/>
    </location>
</feature>
<evidence type="ECO:0000313" key="2">
    <source>
        <dbReference type="EMBL" id="GMI03782.1"/>
    </source>
</evidence>
<gene>
    <name evidence="2" type="ORF">TrRE_jg5308</name>
</gene>
<feature type="non-terminal residue" evidence="2">
    <location>
        <position position="1"/>
    </location>
</feature>
<evidence type="ECO:0000256" key="1">
    <source>
        <dbReference type="SAM" id="MobiDB-lite"/>
    </source>
</evidence>
<name>A0A9W7C5S4_9STRA</name>
<accession>A0A9W7C5S4</accession>